<dbReference type="GO" id="GO:0004048">
    <property type="term" value="F:anthranilate phosphoribosyltransferase activity"/>
    <property type="evidence" value="ECO:0007669"/>
    <property type="project" value="UniProtKB-UniRule"/>
</dbReference>
<evidence type="ECO:0000256" key="2">
    <source>
        <dbReference type="ARBA" id="ARBA00022605"/>
    </source>
</evidence>
<accession>A0A923J103</accession>
<gene>
    <name evidence="9 12" type="primary">trpD</name>
    <name evidence="12" type="ORF">HGG79_03270</name>
</gene>
<feature type="binding site" evidence="9">
    <location>
        <position position="111"/>
    </location>
    <ligand>
        <name>anthranilate</name>
        <dbReference type="ChEBI" id="CHEBI:16567"/>
        <label>1</label>
    </ligand>
</feature>
<dbReference type="EC" id="2.4.2.18" evidence="9"/>
<dbReference type="GO" id="GO:0005829">
    <property type="term" value="C:cytosol"/>
    <property type="evidence" value="ECO:0007669"/>
    <property type="project" value="TreeGrafter"/>
</dbReference>
<feature type="binding site" evidence="9">
    <location>
        <begin position="83"/>
        <end position="84"/>
    </location>
    <ligand>
        <name>5-phospho-alpha-D-ribose 1-diphosphate</name>
        <dbReference type="ChEBI" id="CHEBI:58017"/>
    </ligand>
</feature>
<evidence type="ECO:0000313" key="13">
    <source>
        <dbReference type="Proteomes" id="UP000563151"/>
    </source>
</evidence>
<evidence type="ECO:0000313" key="12">
    <source>
        <dbReference type="EMBL" id="MBC2396803.1"/>
    </source>
</evidence>
<keyword evidence="2 9" id="KW-0028">Amino-acid biosynthesis</keyword>
<feature type="binding site" evidence="9">
    <location>
        <position position="120"/>
    </location>
    <ligand>
        <name>5-phospho-alpha-D-ribose 1-diphosphate</name>
        <dbReference type="ChEBI" id="CHEBI:58017"/>
    </ligand>
</feature>
<dbReference type="Pfam" id="PF02885">
    <property type="entry name" value="Glycos_trans_3N"/>
    <property type="match status" value="1"/>
</dbReference>
<comment type="subunit">
    <text evidence="9">Homodimer.</text>
</comment>
<evidence type="ECO:0000256" key="8">
    <source>
        <dbReference type="ARBA" id="ARBA00061188"/>
    </source>
</evidence>
<keyword evidence="13" id="KW-1185">Reference proteome</keyword>
<dbReference type="HAMAP" id="MF_00211">
    <property type="entry name" value="TrpD"/>
    <property type="match status" value="1"/>
</dbReference>
<organism evidence="12 13">
    <name type="scientific">Clostridium tetanomorphum</name>
    <dbReference type="NCBI Taxonomy" id="1553"/>
    <lineage>
        <taxon>Bacteria</taxon>
        <taxon>Bacillati</taxon>
        <taxon>Bacillota</taxon>
        <taxon>Clostridia</taxon>
        <taxon>Eubacteriales</taxon>
        <taxon>Clostridiaceae</taxon>
        <taxon>Clostridium</taxon>
    </lineage>
</organism>
<evidence type="ECO:0000256" key="3">
    <source>
        <dbReference type="ARBA" id="ARBA00022676"/>
    </source>
</evidence>
<feature type="binding site" evidence="9">
    <location>
        <position position="226"/>
    </location>
    <ligand>
        <name>Mg(2+)</name>
        <dbReference type="ChEBI" id="CHEBI:18420"/>
        <label>1</label>
    </ligand>
</feature>
<dbReference type="Proteomes" id="UP000563151">
    <property type="component" value="Unassembled WGS sequence"/>
</dbReference>
<reference evidence="12 13" key="1">
    <citation type="submission" date="2020-04" db="EMBL/GenBank/DDBJ databases">
        <title>Genomic insights into acetone-butanol-ethanol (ABE) fermentation by sequencing solventogenic clostridia strains.</title>
        <authorList>
            <person name="Brown S."/>
        </authorList>
    </citation>
    <scope>NUCLEOTIDE SEQUENCE [LARGE SCALE GENOMIC DNA]</scope>
    <source>
        <strain evidence="12 13">DJ011</strain>
    </source>
</reference>
<dbReference type="Pfam" id="PF00591">
    <property type="entry name" value="Glycos_transf_3"/>
    <property type="match status" value="1"/>
</dbReference>
<feature type="binding site" evidence="9">
    <location>
        <position position="92"/>
    </location>
    <ligand>
        <name>Mg(2+)</name>
        <dbReference type="ChEBI" id="CHEBI:18420"/>
        <label>1</label>
    </ligand>
</feature>
<evidence type="ECO:0000256" key="7">
    <source>
        <dbReference type="ARBA" id="ARBA00052328"/>
    </source>
</evidence>
<feature type="binding site" evidence="9">
    <location>
        <position position="80"/>
    </location>
    <ligand>
        <name>5-phospho-alpha-D-ribose 1-diphosphate</name>
        <dbReference type="ChEBI" id="CHEBI:58017"/>
    </ligand>
</feature>
<comment type="similarity">
    <text evidence="9">Belongs to the anthranilate phosphoribosyltransferase family.</text>
</comment>
<dbReference type="GO" id="GO:0000162">
    <property type="term" value="P:L-tryptophan biosynthetic process"/>
    <property type="evidence" value="ECO:0007669"/>
    <property type="project" value="UniProtKB-UniRule"/>
</dbReference>
<dbReference type="InterPro" id="IPR035902">
    <property type="entry name" value="Nuc_phospho_transferase"/>
</dbReference>
<keyword evidence="3 9" id="KW-0328">Glycosyltransferase</keyword>
<sequence>MLKTAINKLLVKENLTEEEAYNSMNEIMKGQGTESQIGAFLVALRMKGESVEEITGCAKAMRDNATKVNIGQEYVIDTCGTGGDGGKTFNISTAASIIAASSGIKIAKHGNVAVSSKSGSADVLSKLGVNINLDSIDAKKCIDKVGIVFLFAQKYHKAMKYAAAPRRELGTRTVFNILGPLTNPAYVKGQVMGVYEEKLTNIVANVLSNLGCKKAMVVHGMDGLDEITTTGATKVSEVTNGYVKDYFINPKEYGLSLAISNDIEGGSSEENAEIILNILKGEKGRKRDIVLLNTAAALYIGNSCNSLKEGLDLAAHLIDSSKAYDKLQQLVQVSNNL</sequence>
<dbReference type="RefSeq" id="WP_035146410.1">
    <property type="nucleotide sequence ID" value="NZ_JAAZWO010000003.1"/>
</dbReference>
<feature type="binding site" evidence="9">
    <location>
        <begin position="90"/>
        <end position="93"/>
    </location>
    <ligand>
        <name>5-phospho-alpha-D-ribose 1-diphosphate</name>
        <dbReference type="ChEBI" id="CHEBI:58017"/>
    </ligand>
</feature>
<dbReference type="InterPro" id="IPR005940">
    <property type="entry name" value="Anthranilate_Pribosyl_Tfrase"/>
</dbReference>
<evidence type="ECO:0000256" key="9">
    <source>
        <dbReference type="HAMAP-Rule" id="MF_00211"/>
    </source>
</evidence>
<keyword evidence="9" id="KW-0479">Metal-binding</keyword>
<name>A0A923J103_CLOTT</name>
<comment type="pathway">
    <text evidence="1 9">Amino-acid biosynthesis; L-tryptophan biosynthesis; L-tryptophan from chorismate: step 2/5.</text>
</comment>
<evidence type="ECO:0000256" key="4">
    <source>
        <dbReference type="ARBA" id="ARBA00022679"/>
    </source>
</evidence>
<keyword evidence="5 9" id="KW-0822">Tryptophan biosynthesis</keyword>
<dbReference type="GO" id="GO:0000287">
    <property type="term" value="F:magnesium ion binding"/>
    <property type="evidence" value="ECO:0007669"/>
    <property type="project" value="UniProtKB-UniRule"/>
</dbReference>
<keyword evidence="4 9" id="KW-0808">Transferase</keyword>
<dbReference type="PANTHER" id="PTHR43285:SF2">
    <property type="entry name" value="ANTHRANILATE PHOSPHORIBOSYLTRANSFERASE"/>
    <property type="match status" value="1"/>
</dbReference>
<dbReference type="NCBIfam" id="TIGR01245">
    <property type="entry name" value="trpD"/>
    <property type="match status" value="1"/>
</dbReference>
<dbReference type="InterPro" id="IPR017459">
    <property type="entry name" value="Glycosyl_Trfase_fam3_N_dom"/>
</dbReference>
<keyword evidence="9" id="KW-0460">Magnesium</keyword>
<dbReference type="InterPro" id="IPR036320">
    <property type="entry name" value="Glycosyl_Trfase_fam3_N_dom_sf"/>
</dbReference>
<feature type="binding site" evidence="9">
    <location>
        <begin position="108"/>
        <end position="116"/>
    </location>
    <ligand>
        <name>5-phospho-alpha-D-ribose 1-diphosphate</name>
        <dbReference type="ChEBI" id="CHEBI:58017"/>
    </ligand>
</feature>
<feature type="binding site" evidence="9">
    <location>
        <position position="226"/>
    </location>
    <ligand>
        <name>Mg(2+)</name>
        <dbReference type="ChEBI" id="CHEBI:18420"/>
        <label>2</label>
    </ligand>
</feature>
<dbReference type="SUPFAM" id="SSF47648">
    <property type="entry name" value="Nucleoside phosphorylase/phosphoribosyltransferase N-terminal domain"/>
    <property type="match status" value="1"/>
</dbReference>
<dbReference type="PANTHER" id="PTHR43285">
    <property type="entry name" value="ANTHRANILATE PHOSPHORIBOSYLTRANSFERASE"/>
    <property type="match status" value="1"/>
</dbReference>
<evidence type="ECO:0000256" key="5">
    <source>
        <dbReference type="ARBA" id="ARBA00022822"/>
    </source>
</evidence>
<dbReference type="Gene3D" id="3.40.1030.10">
    <property type="entry name" value="Nucleoside phosphorylase/phosphoribosyltransferase catalytic domain"/>
    <property type="match status" value="1"/>
</dbReference>
<comment type="catalytic activity">
    <reaction evidence="7 9">
        <text>N-(5-phospho-beta-D-ribosyl)anthranilate + diphosphate = 5-phospho-alpha-D-ribose 1-diphosphate + anthranilate</text>
        <dbReference type="Rhea" id="RHEA:11768"/>
        <dbReference type="ChEBI" id="CHEBI:16567"/>
        <dbReference type="ChEBI" id="CHEBI:18277"/>
        <dbReference type="ChEBI" id="CHEBI:33019"/>
        <dbReference type="ChEBI" id="CHEBI:58017"/>
        <dbReference type="EC" id="2.4.2.18"/>
    </reaction>
</comment>
<protein>
    <recommendedName>
        <fullName evidence="9">Anthranilate phosphoribosyltransferase</fullName>
        <ecNumber evidence="9">2.4.2.18</ecNumber>
    </recommendedName>
</protein>
<comment type="function">
    <text evidence="9">Catalyzes the transfer of the phosphoribosyl group of 5-phosphorylribose-1-pyrophosphate (PRPP) to anthranilate to yield N-(5'-phosphoribosyl)-anthranilate (PRA).</text>
</comment>
<dbReference type="SUPFAM" id="SSF52418">
    <property type="entry name" value="Nucleoside phosphorylase/phosphoribosyltransferase catalytic domain"/>
    <property type="match status" value="1"/>
</dbReference>
<feature type="binding site" evidence="9">
    <location>
        <position position="80"/>
    </location>
    <ligand>
        <name>anthranilate</name>
        <dbReference type="ChEBI" id="CHEBI:16567"/>
        <label>1</label>
    </ligand>
</feature>
<dbReference type="AlphaFoldDB" id="A0A923J103"/>
<evidence type="ECO:0000256" key="1">
    <source>
        <dbReference type="ARBA" id="ARBA00004907"/>
    </source>
</evidence>
<keyword evidence="6 9" id="KW-0057">Aromatic amino acid biosynthesis</keyword>
<evidence type="ECO:0000259" key="11">
    <source>
        <dbReference type="Pfam" id="PF02885"/>
    </source>
</evidence>
<dbReference type="EMBL" id="JAAZWO010000003">
    <property type="protein sequence ID" value="MBC2396803.1"/>
    <property type="molecule type" value="Genomic_DNA"/>
</dbReference>
<proteinExistence type="inferred from homology"/>
<dbReference type="FunFam" id="3.40.1030.10:FF:000002">
    <property type="entry name" value="Anthranilate phosphoribosyltransferase"/>
    <property type="match status" value="1"/>
</dbReference>
<evidence type="ECO:0000259" key="10">
    <source>
        <dbReference type="Pfam" id="PF00591"/>
    </source>
</evidence>
<feature type="binding site" evidence="9">
    <location>
        <position position="225"/>
    </location>
    <ligand>
        <name>Mg(2+)</name>
        <dbReference type="ChEBI" id="CHEBI:18420"/>
        <label>2</label>
    </ligand>
</feature>
<comment type="caution">
    <text evidence="12">The sequence shown here is derived from an EMBL/GenBank/DDBJ whole genome shotgun (WGS) entry which is preliminary data.</text>
</comment>
<dbReference type="Gene3D" id="1.20.970.10">
    <property type="entry name" value="Transferase, Pyrimidine Nucleoside Phosphorylase, Chain C"/>
    <property type="match status" value="1"/>
</dbReference>
<comment type="similarity">
    <text evidence="8">In the C-terminal section; belongs to the anthranilate phosphoribosyltransferase family.</text>
</comment>
<evidence type="ECO:0000256" key="6">
    <source>
        <dbReference type="ARBA" id="ARBA00023141"/>
    </source>
</evidence>
<feature type="domain" description="Glycosyl transferase family 3 N-terminal" evidence="11">
    <location>
        <begin position="3"/>
        <end position="65"/>
    </location>
</feature>
<dbReference type="InterPro" id="IPR000312">
    <property type="entry name" value="Glycosyl_Trfase_fam3"/>
</dbReference>
<feature type="binding site" evidence="9">
    <location>
        <position position="88"/>
    </location>
    <ligand>
        <name>5-phospho-alpha-D-ribose 1-diphosphate</name>
        <dbReference type="ChEBI" id="CHEBI:58017"/>
    </ligand>
</feature>
<comment type="caution">
    <text evidence="9">Lacks conserved residue(s) required for the propagation of feature annotation.</text>
</comment>
<comment type="cofactor">
    <cofactor evidence="9">
        <name>Mg(2+)</name>
        <dbReference type="ChEBI" id="CHEBI:18420"/>
    </cofactor>
    <text evidence="9">Binds 2 magnesium ions per monomer.</text>
</comment>
<feature type="binding site" evidence="9">
    <location>
        <position position="166"/>
    </location>
    <ligand>
        <name>anthranilate</name>
        <dbReference type="ChEBI" id="CHEBI:16567"/>
        <label>2</label>
    </ligand>
</feature>
<feature type="domain" description="Glycosyl transferase family 3" evidence="10">
    <location>
        <begin position="75"/>
        <end position="324"/>
    </location>
</feature>